<reference evidence="1 2" key="1">
    <citation type="submission" date="2018-01" db="EMBL/GenBank/DDBJ databases">
        <title>Glutamicibacter soli strain NHPC-3 Whole genome sequence and assembly.</title>
        <authorList>
            <person name="Choudhury P."/>
            <person name="Gupta D."/>
            <person name="Sengupta K."/>
            <person name="Jawed A."/>
            <person name="Sultana N."/>
            <person name="Saha P."/>
        </authorList>
    </citation>
    <scope>NUCLEOTIDE SEQUENCE [LARGE SCALE GENOMIC DNA]</scope>
    <source>
        <strain evidence="1 2">NHPC-3</strain>
    </source>
</reference>
<sequence length="353" mass="40149">MNSTLESIAQLQIDSINVVQRAHYMPLFARLGAYDIGALDRLVARKRGPMTEYWAHEASYVRSELVADLITWQRRGWIDRSDLFTSEHCELTDNVLSYLATHPGTTARELSAALDIQPVGEKQHWGWNWNDTKFVTEALFAQGRILALGRSSQFERRFALAEDVIDLQRAAVPGDKRSALRRLVLRAMRALGVGTAHCIAEYFRLPATQVAGLLRELAAERLIEQVGVAGLAENCYQLPGTVIPRSVQPDLRLLSPFDSMVFNRRRLERFFGFEYRVEIYVPQAKRRYGYYVFPMLYGEDFVGRVDLKADRKNGVLQAKSVHYEPGVCPEVSGELDRELGRMARWLGLAAVER</sequence>
<gene>
    <name evidence="1" type="ORF">C1H84_02760</name>
</gene>
<evidence type="ECO:0000313" key="1">
    <source>
        <dbReference type="EMBL" id="RBM04222.1"/>
    </source>
</evidence>
<proteinExistence type="predicted"/>
<evidence type="ECO:0008006" key="3">
    <source>
        <dbReference type="Google" id="ProtNLM"/>
    </source>
</evidence>
<protein>
    <recommendedName>
        <fullName evidence="3">Winged helix-turn-helix domain-containing protein</fullName>
    </recommendedName>
</protein>
<dbReference type="PANTHER" id="PTHR30528:SF0">
    <property type="entry name" value="CYTOPLASMIC PROTEIN"/>
    <property type="match status" value="1"/>
</dbReference>
<name>A0A365YNF7_9MICC</name>
<dbReference type="Pfam" id="PF06224">
    <property type="entry name" value="AlkZ-like"/>
    <property type="match status" value="1"/>
</dbReference>
<dbReference type="EMBL" id="POAF01000001">
    <property type="protein sequence ID" value="RBM04222.1"/>
    <property type="molecule type" value="Genomic_DNA"/>
</dbReference>
<dbReference type="RefSeq" id="WP_113606467.1">
    <property type="nucleotide sequence ID" value="NZ_POAF01000001.1"/>
</dbReference>
<dbReference type="AlphaFoldDB" id="A0A365YNF7"/>
<organism evidence="1 2">
    <name type="scientific">Glutamicibacter soli</name>
    <dbReference type="NCBI Taxonomy" id="453836"/>
    <lineage>
        <taxon>Bacteria</taxon>
        <taxon>Bacillati</taxon>
        <taxon>Actinomycetota</taxon>
        <taxon>Actinomycetes</taxon>
        <taxon>Micrococcales</taxon>
        <taxon>Micrococcaceae</taxon>
        <taxon>Glutamicibacter</taxon>
    </lineage>
</organism>
<evidence type="ECO:0000313" key="2">
    <source>
        <dbReference type="Proteomes" id="UP000252167"/>
    </source>
</evidence>
<dbReference type="Proteomes" id="UP000252167">
    <property type="component" value="Unassembled WGS sequence"/>
</dbReference>
<accession>A0A365YNF7</accession>
<comment type="caution">
    <text evidence="1">The sequence shown here is derived from an EMBL/GenBank/DDBJ whole genome shotgun (WGS) entry which is preliminary data.</text>
</comment>
<dbReference type="PANTHER" id="PTHR30528">
    <property type="entry name" value="CYTOPLASMIC PROTEIN"/>
    <property type="match status" value="1"/>
</dbReference>
<keyword evidence="2" id="KW-1185">Reference proteome</keyword>
<dbReference type="InterPro" id="IPR009351">
    <property type="entry name" value="AlkZ-like"/>
</dbReference>